<dbReference type="Gene3D" id="3.60.40.10">
    <property type="entry name" value="PPM-type phosphatase domain"/>
    <property type="match status" value="1"/>
</dbReference>
<dbReference type="InterPro" id="IPR036457">
    <property type="entry name" value="PPM-type-like_dom_sf"/>
</dbReference>
<proteinExistence type="predicted"/>
<evidence type="ECO:0000313" key="3">
    <source>
        <dbReference type="Proteomes" id="UP001501710"/>
    </source>
</evidence>
<accession>A0ABP8CNM9</accession>
<evidence type="ECO:0000259" key="1">
    <source>
        <dbReference type="SMART" id="SM00331"/>
    </source>
</evidence>
<sequence length="373" mass="38671">MDPLTGGWTTSPLAGDSLRVRVEEPSAAAGVRRRITVLAERLGFGGERLGQVQLAATEAATNLAAHAREGEMLLRIVRDGGGPALEFVCVDRGPGIADVPVSRTDGYSTGGTLGLGLGSIERLADRSGLYSRPRVGTVLYARFRPPGSPSAPGPPMAGLAVPIDGEDECGDAYTAWETGDTADGRTVYAMLCDGLGHGPLAARAAWAAIGAAHETPSPSRPADVLRHAHRRMAATRGGAVAVAAVEPAARRVRFAGIGNVAAWIVGPERRHGMISVPGIAGAHTERIREHAYPLPPGAVVVLHSDGLTSRWRLTDQPGLLGRDPLLIAAALLRDAGIRHDDRSVLAVTTSAATASDVTRSDDTASDVTRFGGG</sequence>
<dbReference type="InterPro" id="IPR001932">
    <property type="entry name" value="PPM-type_phosphatase-like_dom"/>
</dbReference>
<keyword evidence="3" id="KW-1185">Reference proteome</keyword>
<dbReference type="Proteomes" id="UP001501710">
    <property type="component" value="Unassembled WGS sequence"/>
</dbReference>
<dbReference type="Gene3D" id="3.30.565.10">
    <property type="entry name" value="Histidine kinase-like ATPase, C-terminal domain"/>
    <property type="match status" value="1"/>
</dbReference>
<evidence type="ECO:0000313" key="2">
    <source>
        <dbReference type="EMBL" id="GAA4241314.1"/>
    </source>
</evidence>
<dbReference type="SMART" id="SM00331">
    <property type="entry name" value="PP2C_SIG"/>
    <property type="match status" value="1"/>
</dbReference>
<dbReference type="EMBL" id="BAABAS010000027">
    <property type="protein sequence ID" value="GAA4241314.1"/>
    <property type="molecule type" value="Genomic_DNA"/>
</dbReference>
<gene>
    <name evidence="2" type="ORF">GCM10022254_69640</name>
</gene>
<protein>
    <submittedName>
        <fullName evidence="2">Anti-sigma regulatory factor</fullName>
    </submittedName>
</protein>
<dbReference type="InterPro" id="IPR036890">
    <property type="entry name" value="HATPase_C_sf"/>
</dbReference>
<dbReference type="InterPro" id="IPR003594">
    <property type="entry name" value="HATPase_dom"/>
</dbReference>
<dbReference type="Pfam" id="PF07228">
    <property type="entry name" value="SpoIIE"/>
    <property type="match status" value="1"/>
</dbReference>
<dbReference type="RefSeq" id="WP_344906233.1">
    <property type="nucleotide sequence ID" value="NZ_BAABAS010000027.1"/>
</dbReference>
<comment type="caution">
    <text evidence="2">The sequence shown here is derived from an EMBL/GenBank/DDBJ whole genome shotgun (WGS) entry which is preliminary data.</text>
</comment>
<organism evidence="2 3">
    <name type="scientific">Actinomadura meridiana</name>
    <dbReference type="NCBI Taxonomy" id="559626"/>
    <lineage>
        <taxon>Bacteria</taxon>
        <taxon>Bacillati</taxon>
        <taxon>Actinomycetota</taxon>
        <taxon>Actinomycetes</taxon>
        <taxon>Streptosporangiales</taxon>
        <taxon>Thermomonosporaceae</taxon>
        <taxon>Actinomadura</taxon>
    </lineage>
</organism>
<dbReference type="SUPFAM" id="SSF55874">
    <property type="entry name" value="ATPase domain of HSP90 chaperone/DNA topoisomerase II/histidine kinase"/>
    <property type="match status" value="1"/>
</dbReference>
<feature type="domain" description="PPM-type phosphatase" evidence="1">
    <location>
        <begin position="164"/>
        <end position="349"/>
    </location>
</feature>
<dbReference type="PANTHER" id="PTHR35801:SF1">
    <property type="entry name" value="PHOSPHOSERINE PHOSPHATASE RSBX"/>
    <property type="match status" value="1"/>
</dbReference>
<name>A0ABP8CNM9_9ACTN</name>
<dbReference type="SUPFAM" id="SSF81606">
    <property type="entry name" value="PP2C-like"/>
    <property type="match status" value="1"/>
</dbReference>
<dbReference type="Pfam" id="PF13581">
    <property type="entry name" value="HATPase_c_2"/>
    <property type="match status" value="1"/>
</dbReference>
<dbReference type="PANTHER" id="PTHR35801">
    <property type="entry name" value="PHOSPHOSERINE PHOSPHATASE RSBX"/>
    <property type="match status" value="1"/>
</dbReference>
<dbReference type="InterPro" id="IPR039248">
    <property type="entry name" value="Ptase_RsbX"/>
</dbReference>
<reference evidence="3" key="1">
    <citation type="journal article" date="2019" name="Int. J. Syst. Evol. Microbiol.">
        <title>The Global Catalogue of Microorganisms (GCM) 10K type strain sequencing project: providing services to taxonomists for standard genome sequencing and annotation.</title>
        <authorList>
            <consortium name="The Broad Institute Genomics Platform"/>
            <consortium name="The Broad Institute Genome Sequencing Center for Infectious Disease"/>
            <person name="Wu L."/>
            <person name="Ma J."/>
        </authorList>
    </citation>
    <scope>NUCLEOTIDE SEQUENCE [LARGE SCALE GENOMIC DNA]</scope>
    <source>
        <strain evidence="3">JCM 17440</strain>
    </source>
</reference>